<feature type="domain" description="UvrD-like helicase ATP-binding" evidence="16">
    <location>
        <begin position="16"/>
        <end position="314"/>
    </location>
</feature>
<dbReference type="InterPro" id="IPR014017">
    <property type="entry name" value="DNA_helicase_UvrD-like_C"/>
</dbReference>
<dbReference type="Proteomes" id="UP000030013">
    <property type="component" value="Unassembled WGS sequence"/>
</dbReference>
<keyword evidence="7" id="KW-0269">Exonuclease</keyword>
<comment type="catalytic activity">
    <reaction evidence="12">
        <text>Couples ATP hydrolysis with the unwinding of duplex DNA by translocating in the 3'-5' direction.</text>
        <dbReference type="EC" id="5.6.2.4"/>
    </reaction>
</comment>
<evidence type="ECO:0000256" key="4">
    <source>
        <dbReference type="ARBA" id="ARBA00022763"/>
    </source>
</evidence>
<evidence type="ECO:0000256" key="10">
    <source>
        <dbReference type="ARBA" id="ARBA00023204"/>
    </source>
</evidence>
<evidence type="ECO:0000256" key="3">
    <source>
        <dbReference type="ARBA" id="ARBA00022741"/>
    </source>
</evidence>
<dbReference type="InterPro" id="IPR011604">
    <property type="entry name" value="PDDEXK-like_dom_sf"/>
</dbReference>
<reference evidence="18 19" key="1">
    <citation type="submission" date="2013-08" db="EMBL/GenBank/DDBJ databases">
        <title>The genome sequence of Knoellia aerolata.</title>
        <authorList>
            <person name="Zhu W."/>
            <person name="Wang G."/>
        </authorList>
    </citation>
    <scope>NUCLEOTIDE SEQUENCE [LARGE SCALE GENOMIC DNA]</scope>
    <source>
        <strain evidence="18 19">DSM 18566</strain>
    </source>
</reference>
<dbReference type="GO" id="GO:0003677">
    <property type="term" value="F:DNA binding"/>
    <property type="evidence" value="ECO:0007669"/>
    <property type="project" value="UniProtKB-KW"/>
</dbReference>
<dbReference type="PANTHER" id="PTHR11070">
    <property type="entry name" value="UVRD / RECB / PCRA DNA HELICASE FAMILY MEMBER"/>
    <property type="match status" value="1"/>
</dbReference>
<dbReference type="GO" id="GO:0005524">
    <property type="term" value="F:ATP binding"/>
    <property type="evidence" value="ECO:0007669"/>
    <property type="project" value="UniProtKB-UniRule"/>
</dbReference>
<keyword evidence="9" id="KW-0238">DNA-binding</keyword>
<dbReference type="InterPro" id="IPR013986">
    <property type="entry name" value="DExx_box_DNA_helicase_dom_sf"/>
</dbReference>
<comment type="catalytic activity">
    <reaction evidence="14">
        <text>ATP + H2O = ADP + phosphate + H(+)</text>
        <dbReference type="Rhea" id="RHEA:13065"/>
        <dbReference type="ChEBI" id="CHEBI:15377"/>
        <dbReference type="ChEBI" id="CHEBI:15378"/>
        <dbReference type="ChEBI" id="CHEBI:30616"/>
        <dbReference type="ChEBI" id="CHEBI:43474"/>
        <dbReference type="ChEBI" id="CHEBI:456216"/>
        <dbReference type="EC" id="5.6.2.4"/>
    </reaction>
</comment>
<keyword evidence="11" id="KW-0413">Isomerase</keyword>
<dbReference type="Pfam" id="PF12705">
    <property type="entry name" value="PDDEXK_1"/>
    <property type="match status" value="1"/>
</dbReference>
<evidence type="ECO:0000256" key="7">
    <source>
        <dbReference type="ARBA" id="ARBA00022839"/>
    </source>
</evidence>
<keyword evidence="2" id="KW-0540">Nuclease</keyword>
<dbReference type="eggNOG" id="COG0210">
    <property type="taxonomic scope" value="Bacteria"/>
</dbReference>
<keyword evidence="10" id="KW-0234">DNA repair</keyword>
<dbReference type="RefSeq" id="WP_084109088.1">
    <property type="nucleotide sequence ID" value="NZ_AVPL01000054.1"/>
</dbReference>
<accession>A0A0A0JSE4</accession>
<dbReference type="InterPro" id="IPR014016">
    <property type="entry name" value="UvrD-like_ATP-bd"/>
</dbReference>
<dbReference type="InterPro" id="IPR000212">
    <property type="entry name" value="DNA_helicase_UvrD/REP"/>
</dbReference>
<feature type="binding site" evidence="15">
    <location>
        <begin position="37"/>
        <end position="44"/>
    </location>
    <ligand>
        <name>ATP</name>
        <dbReference type="ChEBI" id="CHEBI:30616"/>
    </ligand>
</feature>
<dbReference type="Pfam" id="PF00580">
    <property type="entry name" value="UvrD-helicase"/>
    <property type="match status" value="1"/>
</dbReference>
<evidence type="ECO:0000256" key="11">
    <source>
        <dbReference type="ARBA" id="ARBA00023235"/>
    </source>
</evidence>
<dbReference type="PROSITE" id="PS51217">
    <property type="entry name" value="UVRD_HELICASE_CTER"/>
    <property type="match status" value="1"/>
</dbReference>
<dbReference type="GO" id="GO:0004527">
    <property type="term" value="F:exonuclease activity"/>
    <property type="evidence" value="ECO:0007669"/>
    <property type="project" value="UniProtKB-KW"/>
</dbReference>
<dbReference type="Gene3D" id="1.10.10.160">
    <property type="match status" value="1"/>
</dbReference>
<dbReference type="Gene3D" id="3.40.50.300">
    <property type="entry name" value="P-loop containing nucleotide triphosphate hydrolases"/>
    <property type="match status" value="2"/>
</dbReference>
<evidence type="ECO:0000256" key="5">
    <source>
        <dbReference type="ARBA" id="ARBA00022801"/>
    </source>
</evidence>
<keyword evidence="8 15" id="KW-0067">ATP-binding</keyword>
<evidence type="ECO:0000256" key="12">
    <source>
        <dbReference type="ARBA" id="ARBA00034617"/>
    </source>
</evidence>
<dbReference type="GO" id="GO:0043138">
    <property type="term" value="F:3'-5' DNA helicase activity"/>
    <property type="evidence" value="ECO:0007669"/>
    <property type="project" value="UniProtKB-EC"/>
</dbReference>
<organism evidence="18 19">
    <name type="scientific">Knoellia aerolata DSM 18566</name>
    <dbReference type="NCBI Taxonomy" id="1385519"/>
    <lineage>
        <taxon>Bacteria</taxon>
        <taxon>Bacillati</taxon>
        <taxon>Actinomycetota</taxon>
        <taxon>Actinomycetes</taxon>
        <taxon>Micrococcales</taxon>
        <taxon>Intrasporangiaceae</taxon>
        <taxon>Knoellia</taxon>
    </lineage>
</organism>
<dbReference type="PANTHER" id="PTHR11070:SF59">
    <property type="entry name" value="DNA 3'-5' HELICASE"/>
    <property type="match status" value="1"/>
</dbReference>
<dbReference type="eggNOG" id="COG2887">
    <property type="taxonomic scope" value="Bacteria"/>
</dbReference>
<evidence type="ECO:0000259" key="17">
    <source>
        <dbReference type="PROSITE" id="PS51217"/>
    </source>
</evidence>
<proteinExistence type="inferred from homology"/>
<gene>
    <name evidence="18" type="ORF">N801_16520</name>
</gene>
<name>A0A0A0JSE4_9MICO</name>
<keyword evidence="5 15" id="KW-0378">Hydrolase</keyword>
<evidence type="ECO:0000256" key="13">
    <source>
        <dbReference type="ARBA" id="ARBA00034808"/>
    </source>
</evidence>
<dbReference type="SUPFAM" id="SSF52540">
    <property type="entry name" value="P-loop containing nucleoside triphosphate hydrolases"/>
    <property type="match status" value="1"/>
</dbReference>
<keyword evidence="19" id="KW-1185">Reference proteome</keyword>
<evidence type="ECO:0000259" key="16">
    <source>
        <dbReference type="PROSITE" id="PS51198"/>
    </source>
</evidence>
<evidence type="ECO:0000313" key="19">
    <source>
        <dbReference type="Proteomes" id="UP000030013"/>
    </source>
</evidence>
<protein>
    <recommendedName>
        <fullName evidence="13">DNA 3'-5' helicase</fullName>
        <ecNumber evidence="13">5.6.2.4</ecNumber>
    </recommendedName>
</protein>
<evidence type="ECO:0000313" key="18">
    <source>
        <dbReference type="EMBL" id="KGN40093.1"/>
    </source>
</evidence>
<dbReference type="GO" id="GO:0033202">
    <property type="term" value="C:DNA helicase complex"/>
    <property type="evidence" value="ECO:0007669"/>
    <property type="project" value="TreeGrafter"/>
</dbReference>
<dbReference type="GO" id="GO:0000725">
    <property type="term" value="P:recombinational repair"/>
    <property type="evidence" value="ECO:0007669"/>
    <property type="project" value="TreeGrafter"/>
</dbReference>
<dbReference type="Gene3D" id="1.10.486.10">
    <property type="entry name" value="PCRA, domain 4"/>
    <property type="match status" value="1"/>
</dbReference>
<keyword evidence="4" id="KW-0227">DNA damage</keyword>
<keyword evidence="3 15" id="KW-0547">Nucleotide-binding</keyword>
<evidence type="ECO:0000256" key="9">
    <source>
        <dbReference type="ARBA" id="ARBA00023125"/>
    </source>
</evidence>
<evidence type="ECO:0000256" key="8">
    <source>
        <dbReference type="ARBA" id="ARBA00022840"/>
    </source>
</evidence>
<dbReference type="EC" id="5.6.2.4" evidence="13"/>
<keyword evidence="6 15" id="KW-0347">Helicase</keyword>
<dbReference type="Gene3D" id="3.90.320.10">
    <property type="match status" value="1"/>
</dbReference>
<sequence>MLTLRRAASTEVAPPDLDVVQQSVVDWRGTGVLRVLGAPGTGKSTVAVELVAAHVADGLRPDQCLILAASRRASARLRDRVTSRVGGTSTEPLARTFPSFGFGVLRAAAALDGDPPPRLLSGPEQDVVLRELLAGHASGDTPGPRWPERVRLALPTKAFRAELRDLLMRAVELGLDPDDLARLGAEHGRDEWVAGAELLREYDEVTALLTPGAFDPAWILGAASSALEDDDVAASLTSDLRLVVVDDAQEMTPAALRLLEVLRRVAPSAGVVLIGDPDSATQTFRGGDPTLLAREWAVLGDGPTVALPRSHRLPQRLLGVTSAVAGHVGVLGDSAHRRVEPSADGGSVEVHLLRSVSQEAGFIASRLRAAHLLDGVAWADMAVVVRGQARSAALRRALQSSGVPVGAAEAELPVRDEPAVRPLLSLLQVVVDLALARTEDVPVDVALDILVSPLGAADPVELRRLRRALRREELDAGGSRTSDELLAEVLLRPAVHDRLGIEGRSVQRVGRMIRAGIEACAGQDGGWAAGASAEGILWAMWEASRLAAAWRGTALAGGAAGARADRDLDAVLAVLRAAATYGDRLPGSSPEAFLQHVLGQDVPGDTLAARAPSGDSVALLTPQAAAGREWPMVVVAGVQEGSWPDLRLRGSLLGSQDLVDVVRGRAGGHRAALAAVRHDETRLFHVAVSRATRSLLVTAVRSEDEQPSPFLDVVDPLPDGEDLRQPSDWARPMTLPALVGALRRDIVSSDSRRRGGAITGLARLARAGVPGADPASWWVLHALSDDRPRRDPDRAVRVGPSSIDGFASCQLRWALTKAGGDGPMIGQRDIGTLIHEIAAEGDADAATMRAALAERWPRLGLPAGWSTDLKRREAGRMLDRLARFFDENTASGWRRLAAEESMRVELGRVVLSGTVDRLDVGPDGGVRVIDYKTGSSKPRGADVPRHAQLGSYQLAVEAGAFEHLDVAPESAGAALLHLGKAAGVATSIQVQPPLGDDEDPAWAQRLVLETGEGMAGTTFTATPSDDICRTCPVRSSCPAQPEGRAL</sequence>
<comment type="similarity">
    <text evidence="1">Belongs to the helicase family. UvrD subfamily.</text>
</comment>
<feature type="domain" description="UvrD-like helicase C-terminal" evidence="17">
    <location>
        <begin position="315"/>
        <end position="627"/>
    </location>
</feature>
<dbReference type="PROSITE" id="PS51198">
    <property type="entry name" value="UVRD_HELICASE_ATP_BIND"/>
    <property type="match status" value="1"/>
</dbReference>
<evidence type="ECO:0000256" key="14">
    <source>
        <dbReference type="ARBA" id="ARBA00048988"/>
    </source>
</evidence>
<evidence type="ECO:0000256" key="2">
    <source>
        <dbReference type="ARBA" id="ARBA00022722"/>
    </source>
</evidence>
<evidence type="ECO:0000256" key="15">
    <source>
        <dbReference type="PROSITE-ProRule" id="PRU00560"/>
    </source>
</evidence>
<dbReference type="GO" id="GO:0005829">
    <property type="term" value="C:cytosol"/>
    <property type="evidence" value="ECO:0007669"/>
    <property type="project" value="TreeGrafter"/>
</dbReference>
<dbReference type="InterPro" id="IPR038726">
    <property type="entry name" value="PDDEXK_AddAB-type"/>
</dbReference>
<evidence type="ECO:0000256" key="6">
    <source>
        <dbReference type="ARBA" id="ARBA00022806"/>
    </source>
</evidence>
<dbReference type="InterPro" id="IPR027417">
    <property type="entry name" value="P-loop_NTPase"/>
</dbReference>
<dbReference type="EMBL" id="AVPL01000054">
    <property type="protein sequence ID" value="KGN40093.1"/>
    <property type="molecule type" value="Genomic_DNA"/>
</dbReference>
<comment type="caution">
    <text evidence="18">The sequence shown here is derived from an EMBL/GenBank/DDBJ whole genome shotgun (WGS) entry which is preliminary data.</text>
</comment>
<dbReference type="STRING" id="1385519.N801_16520"/>
<dbReference type="AlphaFoldDB" id="A0A0A0JSE4"/>
<evidence type="ECO:0000256" key="1">
    <source>
        <dbReference type="ARBA" id="ARBA00009922"/>
    </source>
</evidence>